<keyword evidence="1" id="KW-0812">Transmembrane</keyword>
<feature type="transmembrane region" description="Helical" evidence="1">
    <location>
        <begin position="7"/>
        <end position="27"/>
    </location>
</feature>
<accession>A0A1I7D2E1</accession>
<gene>
    <name evidence="2" type="ORF">SAMN05444141_107195</name>
</gene>
<dbReference type="Proteomes" id="UP000183371">
    <property type="component" value="Unassembled WGS sequence"/>
</dbReference>
<proteinExistence type="predicted"/>
<protein>
    <recommendedName>
        <fullName evidence="4">Rhomboid family protein</fullName>
    </recommendedName>
</protein>
<evidence type="ECO:0008006" key="4">
    <source>
        <dbReference type="Google" id="ProtNLM"/>
    </source>
</evidence>
<name>A0A1I7D2E1_9HYPH</name>
<keyword evidence="1" id="KW-1133">Transmembrane helix</keyword>
<evidence type="ECO:0000256" key="1">
    <source>
        <dbReference type="SAM" id="Phobius"/>
    </source>
</evidence>
<sequence>MDRIIRYIIVFMFITVLGGGFILLWLLGGTVIDQKVEAGKYFFEFKNQKNVWVETTAFWYWTESIHNFIHLFGTIIFLCFAGWQYFTDTE</sequence>
<dbReference type="AlphaFoldDB" id="A0A1I7D2E1"/>
<feature type="transmembrane region" description="Helical" evidence="1">
    <location>
        <begin position="68"/>
        <end position="86"/>
    </location>
</feature>
<dbReference type="EMBL" id="FPBD01000007">
    <property type="protein sequence ID" value="SFU05794.1"/>
    <property type="molecule type" value="Genomic_DNA"/>
</dbReference>
<keyword evidence="3" id="KW-1185">Reference proteome</keyword>
<evidence type="ECO:0000313" key="2">
    <source>
        <dbReference type="EMBL" id="SFU05794.1"/>
    </source>
</evidence>
<keyword evidence="1" id="KW-0472">Membrane</keyword>
<organism evidence="2 3">
    <name type="scientific">Pseudovibrio denitrificans</name>
    <dbReference type="NCBI Taxonomy" id="258256"/>
    <lineage>
        <taxon>Bacteria</taxon>
        <taxon>Pseudomonadati</taxon>
        <taxon>Pseudomonadota</taxon>
        <taxon>Alphaproteobacteria</taxon>
        <taxon>Hyphomicrobiales</taxon>
        <taxon>Stappiaceae</taxon>
        <taxon>Pseudovibrio</taxon>
    </lineage>
</organism>
<evidence type="ECO:0000313" key="3">
    <source>
        <dbReference type="Proteomes" id="UP000183371"/>
    </source>
</evidence>
<reference evidence="3" key="1">
    <citation type="submission" date="2016-10" db="EMBL/GenBank/DDBJ databases">
        <authorList>
            <person name="Varghese N."/>
            <person name="Submissions S."/>
        </authorList>
    </citation>
    <scope>NUCLEOTIDE SEQUENCE [LARGE SCALE GENOMIC DNA]</scope>
    <source>
        <strain evidence="3">DSM 17465</strain>
    </source>
</reference>